<accession>A0A803QC87</accession>
<organism evidence="1 2">
    <name type="scientific">Cannabis sativa</name>
    <name type="common">Hemp</name>
    <name type="synonym">Marijuana</name>
    <dbReference type="NCBI Taxonomy" id="3483"/>
    <lineage>
        <taxon>Eukaryota</taxon>
        <taxon>Viridiplantae</taxon>
        <taxon>Streptophyta</taxon>
        <taxon>Embryophyta</taxon>
        <taxon>Tracheophyta</taxon>
        <taxon>Spermatophyta</taxon>
        <taxon>Magnoliopsida</taxon>
        <taxon>eudicotyledons</taxon>
        <taxon>Gunneridae</taxon>
        <taxon>Pentapetalae</taxon>
        <taxon>rosids</taxon>
        <taxon>fabids</taxon>
        <taxon>Rosales</taxon>
        <taxon>Cannabaceae</taxon>
        <taxon>Cannabis</taxon>
    </lineage>
</organism>
<dbReference type="AlphaFoldDB" id="A0A803QC87"/>
<proteinExistence type="predicted"/>
<sequence>MAADGNPMLLAGIGSIEKLGQELAKAIGKPRLDLGDDTELVELRPRDTVFNRIILRLNENTQGKISGRENWNDIFPQTNDLRSVDLPNSSGWYVLPLTYPPTSLTDRRGLVSLAGKEGLAGQGMLADQGLLVGQGVLPG</sequence>
<evidence type="ECO:0000313" key="1">
    <source>
        <dbReference type="EnsemblPlants" id="cds.evm.model.08.747"/>
    </source>
</evidence>
<name>A0A803QC87_CANSA</name>
<protein>
    <submittedName>
        <fullName evidence="1">Uncharacterized protein</fullName>
    </submittedName>
</protein>
<dbReference type="EnsemblPlants" id="evm.model.08.747">
    <property type="protein sequence ID" value="cds.evm.model.08.747"/>
    <property type="gene ID" value="evm.TU.08.747"/>
</dbReference>
<dbReference type="Gramene" id="evm.model.08.747">
    <property type="protein sequence ID" value="cds.evm.model.08.747"/>
    <property type="gene ID" value="evm.TU.08.747"/>
</dbReference>
<keyword evidence="2" id="KW-1185">Reference proteome</keyword>
<reference evidence="1" key="1">
    <citation type="submission" date="2018-11" db="EMBL/GenBank/DDBJ databases">
        <authorList>
            <person name="Grassa J C."/>
        </authorList>
    </citation>
    <scope>NUCLEOTIDE SEQUENCE [LARGE SCALE GENOMIC DNA]</scope>
</reference>
<reference evidence="1" key="2">
    <citation type="submission" date="2021-03" db="UniProtKB">
        <authorList>
            <consortium name="EnsemblPlants"/>
        </authorList>
    </citation>
    <scope>IDENTIFICATION</scope>
</reference>
<evidence type="ECO:0000313" key="2">
    <source>
        <dbReference type="Proteomes" id="UP000596661"/>
    </source>
</evidence>
<dbReference type="EMBL" id="UZAU01000692">
    <property type="status" value="NOT_ANNOTATED_CDS"/>
    <property type="molecule type" value="Genomic_DNA"/>
</dbReference>
<dbReference type="Proteomes" id="UP000596661">
    <property type="component" value="Chromosome 8"/>
</dbReference>